<accession>A0A8K0AGB4</accession>
<dbReference type="PANTHER" id="PTHR10744:SF1">
    <property type="entry name" value="SMALL RIBOSOMAL SUBUNIT PROTEIN US17M"/>
    <property type="match status" value="1"/>
</dbReference>
<dbReference type="InterPro" id="IPR019979">
    <property type="entry name" value="Ribosomal_uS17_CS"/>
</dbReference>
<feature type="region of interest" description="Disordered" evidence="9">
    <location>
        <begin position="82"/>
        <end position="106"/>
    </location>
</feature>
<sequence>MRFLVGRVVSSAMNKTVSVCVERSFRHPILPKVIRSQKKYMAHDETEAIQVGDLVRIKECRPLSKHKHFVVDGVVESRSTETTALSPEQFLPSSMRSSPALASKSN</sequence>
<keyword evidence="4" id="KW-0694">RNA-binding</keyword>
<dbReference type="PROSITE" id="PS00056">
    <property type="entry name" value="RIBOSOMAL_S17"/>
    <property type="match status" value="1"/>
</dbReference>
<dbReference type="Gene3D" id="2.40.50.140">
    <property type="entry name" value="Nucleic acid-binding proteins"/>
    <property type="match status" value="1"/>
</dbReference>
<dbReference type="AlphaFoldDB" id="A0A8K0AGB4"/>
<evidence type="ECO:0000256" key="4">
    <source>
        <dbReference type="ARBA" id="ARBA00022884"/>
    </source>
</evidence>
<keyword evidence="11" id="KW-1185">Reference proteome</keyword>
<dbReference type="InterPro" id="IPR019984">
    <property type="entry name" value="Ribosomal_uS17_bact/chlr"/>
</dbReference>
<dbReference type="PANTHER" id="PTHR10744">
    <property type="entry name" value="40S RIBOSOMAL PROTEIN S11 FAMILY MEMBER"/>
    <property type="match status" value="1"/>
</dbReference>
<evidence type="ECO:0000256" key="9">
    <source>
        <dbReference type="SAM" id="MobiDB-lite"/>
    </source>
</evidence>
<name>A0A8K0AGB4_ANDGO</name>
<dbReference type="CDD" id="cd00364">
    <property type="entry name" value="Ribosomal_uS17"/>
    <property type="match status" value="1"/>
</dbReference>
<dbReference type="GO" id="GO:0005739">
    <property type="term" value="C:mitochondrion"/>
    <property type="evidence" value="ECO:0007669"/>
    <property type="project" value="TreeGrafter"/>
</dbReference>
<keyword evidence="5 8" id="KW-0689">Ribosomal protein</keyword>
<evidence type="ECO:0000256" key="2">
    <source>
        <dbReference type="ARBA" id="ARBA00010254"/>
    </source>
</evidence>
<keyword evidence="3" id="KW-0699">rRNA-binding</keyword>
<organism evidence="10 11">
    <name type="scientific">Andalucia godoyi</name>
    <name type="common">Flagellate</name>
    <dbReference type="NCBI Taxonomy" id="505711"/>
    <lineage>
        <taxon>Eukaryota</taxon>
        <taxon>Discoba</taxon>
        <taxon>Jakobida</taxon>
        <taxon>Andalucina</taxon>
        <taxon>Andaluciidae</taxon>
        <taxon>Andalucia</taxon>
    </lineage>
</organism>
<proteinExistence type="inferred from homology"/>
<evidence type="ECO:0000256" key="7">
    <source>
        <dbReference type="ARBA" id="ARBA00035251"/>
    </source>
</evidence>
<dbReference type="HAMAP" id="MF_01345_B">
    <property type="entry name" value="Ribosomal_uS17_B"/>
    <property type="match status" value="1"/>
</dbReference>
<dbReference type="Pfam" id="PF00366">
    <property type="entry name" value="Ribosomal_S17"/>
    <property type="match status" value="1"/>
</dbReference>
<dbReference type="GO" id="GO:0003735">
    <property type="term" value="F:structural constituent of ribosome"/>
    <property type="evidence" value="ECO:0007669"/>
    <property type="project" value="InterPro"/>
</dbReference>
<evidence type="ECO:0000256" key="8">
    <source>
        <dbReference type="RuleBase" id="RU003872"/>
    </source>
</evidence>
<reference evidence="10" key="1">
    <citation type="submission" date="2019-09" db="EMBL/GenBank/DDBJ databases">
        <title>The Mitochondrial Proteome of the Jakobid, Andalucia godoyi, a Protist With the Most Gene-Rich and Bacteria-Like Mitochondrial Genome.</title>
        <authorList>
            <person name="Gray M.W."/>
            <person name="Burger G."/>
            <person name="Derelle R."/>
            <person name="Klimes V."/>
            <person name="Leger M."/>
            <person name="Sarrasin M."/>
            <person name="Vlcek C."/>
            <person name="Roger A.J."/>
            <person name="Elias M."/>
            <person name="Lang B.F."/>
        </authorList>
    </citation>
    <scope>NUCLEOTIDE SEQUENCE</scope>
    <source>
        <strain evidence="10">And28</strain>
    </source>
</reference>
<protein>
    <recommendedName>
        <fullName evidence="7">Small ribosomal subunit protein uS17c</fullName>
    </recommendedName>
</protein>
<comment type="caution">
    <text evidence="10">The sequence shown here is derived from an EMBL/GenBank/DDBJ whole genome shotgun (WGS) entry which is preliminary data.</text>
</comment>
<dbReference type="GO" id="GO:0006412">
    <property type="term" value="P:translation"/>
    <property type="evidence" value="ECO:0007669"/>
    <property type="project" value="InterPro"/>
</dbReference>
<dbReference type="Proteomes" id="UP000799049">
    <property type="component" value="Unassembled WGS sequence"/>
</dbReference>
<evidence type="ECO:0000313" key="10">
    <source>
        <dbReference type="EMBL" id="KAF0852382.1"/>
    </source>
</evidence>
<dbReference type="OrthoDB" id="274752at2759"/>
<dbReference type="GO" id="GO:0005840">
    <property type="term" value="C:ribosome"/>
    <property type="evidence" value="ECO:0007669"/>
    <property type="project" value="UniProtKB-KW"/>
</dbReference>
<dbReference type="NCBIfam" id="TIGR03635">
    <property type="entry name" value="uS17_bact"/>
    <property type="match status" value="1"/>
</dbReference>
<evidence type="ECO:0000256" key="6">
    <source>
        <dbReference type="ARBA" id="ARBA00023274"/>
    </source>
</evidence>
<dbReference type="PRINTS" id="PR00973">
    <property type="entry name" value="RIBOSOMALS17"/>
</dbReference>
<evidence type="ECO:0000313" key="11">
    <source>
        <dbReference type="Proteomes" id="UP000799049"/>
    </source>
</evidence>
<comment type="function">
    <text evidence="1">One of the primary rRNA binding proteins, it binds specifically to the 5'-end of 16S ribosomal RNA.</text>
</comment>
<evidence type="ECO:0000256" key="3">
    <source>
        <dbReference type="ARBA" id="ARBA00022730"/>
    </source>
</evidence>
<dbReference type="InterPro" id="IPR000266">
    <property type="entry name" value="Ribosomal_uS17"/>
</dbReference>
<dbReference type="EMBL" id="VRVR01000041">
    <property type="protein sequence ID" value="KAF0852382.1"/>
    <property type="molecule type" value="Genomic_DNA"/>
</dbReference>
<evidence type="ECO:0000256" key="5">
    <source>
        <dbReference type="ARBA" id="ARBA00022980"/>
    </source>
</evidence>
<dbReference type="SUPFAM" id="SSF50249">
    <property type="entry name" value="Nucleic acid-binding proteins"/>
    <property type="match status" value="1"/>
</dbReference>
<dbReference type="GO" id="GO:0019843">
    <property type="term" value="F:rRNA binding"/>
    <property type="evidence" value="ECO:0007669"/>
    <property type="project" value="UniProtKB-KW"/>
</dbReference>
<dbReference type="InterPro" id="IPR012340">
    <property type="entry name" value="NA-bd_OB-fold"/>
</dbReference>
<keyword evidence="6 8" id="KW-0687">Ribonucleoprotein</keyword>
<gene>
    <name evidence="10" type="ORF">ANDGO_08788</name>
</gene>
<evidence type="ECO:0000256" key="1">
    <source>
        <dbReference type="ARBA" id="ARBA00002932"/>
    </source>
</evidence>
<comment type="similarity">
    <text evidence="2 8">Belongs to the universal ribosomal protein uS17 family.</text>
</comment>
<feature type="compositionally biased region" description="Polar residues" evidence="9">
    <location>
        <begin position="82"/>
        <end position="97"/>
    </location>
</feature>
<dbReference type="GO" id="GO:1990904">
    <property type="term" value="C:ribonucleoprotein complex"/>
    <property type="evidence" value="ECO:0007669"/>
    <property type="project" value="UniProtKB-KW"/>
</dbReference>
<dbReference type="NCBIfam" id="NF004123">
    <property type="entry name" value="PRK05610.1"/>
    <property type="match status" value="1"/>
</dbReference>